<dbReference type="PANTHER" id="PTHR44068">
    <property type="entry name" value="ZGC:194242"/>
    <property type="match status" value="1"/>
</dbReference>
<dbReference type="OrthoDB" id="9804312at2"/>
<reference key="2">
    <citation type="submission" date="2011-11" db="EMBL/GenBank/DDBJ databases">
        <authorList>
            <person name="Shin S.H."/>
            <person name="Kim S."/>
            <person name="Kim J.Y."/>
        </authorList>
    </citation>
    <scope>NUCLEOTIDE SEQUENCE</scope>
    <source>
        <strain>HPL-003</strain>
    </source>
</reference>
<dbReference type="eggNOG" id="COG2227">
    <property type="taxonomic scope" value="Bacteria"/>
</dbReference>
<keyword evidence="3" id="KW-0489">Methyltransferase</keyword>
<dbReference type="AlphaFoldDB" id="G7VR98"/>
<dbReference type="Proteomes" id="UP000005876">
    <property type="component" value="Chromosome"/>
</dbReference>
<dbReference type="PANTHER" id="PTHR44068:SF1">
    <property type="entry name" value="HYPOTHETICAL LOC100005854"/>
    <property type="match status" value="1"/>
</dbReference>
<dbReference type="RefSeq" id="WP_014282677.1">
    <property type="nucleotide sequence ID" value="NC_016641.1"/>
</dbReference>
<dbReference type="InterPro" id="IPR050447">
    <property type="entry name" value="Erg6_SMT_methyltransf"/>
</dbReference>
<protein>
    <submittedName>
        <fullName evidence="3">Methyltransferase type 11</fullName>
    </submittedName>
</protein>
<proteinExistence type="predicted"/>
<evidence type="ECO:0000259" key="2">
    <source>
        <dbReference type="Pfam" id="PF13649"/>
    </source>
</evidence>
<dbReference type="CDD" id="cd02440">
    <property type="entry name" value="AdoMet_MTases"/>
    <property type="match status" value="1"/>
</dbReference>
<dbReference type="STRING" id="985665.HPL003_26415"/>
<organism evidence="3 4">
    <name type="scientific">Paenibacillus terrae (strain HPL-003)</name>
    <dbReference type="NCBI Taxonomy" id="985665"/>
    <lineage>
        <taxon>Bacteria</taxon>
        <taxon>Bacillati</taxon>
        <taxon>Bacillota</taxon>
        <taxon>Bacilli</taxon>
        <taxon>Bacillales</taxon>
        <taxon>Paenibacillaceae</taxon>
        <taxon>Paenibacillus</taxon>
    </lineage>
</organism>
<gene>
    <name evidence="3" type="ordered locus">HPL003_26415</name>
</gene>
<dbReference type="KEGG" id="pta:HPL003_26415"/>
<dbReference type="EMBL" id="CP003107">
    <property type="protein sequence ID" value="AET61997.1"/>
    <property type="molecule type" value="Genomic_DNA"/>
</dbReference>
<dbReference type="GO" id="GO:0003838">
    <property type="term" value="F:sterol 24-C-methyltransferase activity"/>
    <property type="evidence" value="ECO:0007669"/>
    <property type="project" value="TreeGrafter"/>
</dbReference>
<name>G7VR98_PAETH</name>
<dbReference type="InterPro" id="IPR029063">
    <property type="entry name" value="SAM-dependent_MTases_sf"/>
</dbReference>
<accession>G7VR98</accession>
<dbReference type="GO" id="GO:0032259">
    <property type="term" value="P:methylation"/>
    <property type="evidence" value="ECO:0007669"/>
    <property type="project" value="UniProtKB-KW"/>
</dbReference>
<dbReference type="Gene3D" id="3.40.50.150">
    <property type="entry name" value="Vaccinia Virus protein VP39"/>
    <property type="match status" value="1"/>
</dbReference>
<dbReference type="Pfam" id="PF13649">
    <property type="entry name" value="Methyltransf_25"/>
    <property type="match status" value="1"/>
</dbReference>
<reference evidence="4" key="1">
    <citation type="submission" date="2011-11" db="EMBL/GenBank/DDBJ databases">
        <title>Complete sequence of Paenibacillus terrae HPL-003.</title>
        <authorList>
            <person name="Shin S.H."/>
            <person name="Kim S."/>
            <person name="Kim J.Y."/>
        </authorList>
    </citation>
    <scope>NUCLEOTIDE SEQUENCE [LARGE SCALE GENOMIC DNA]</scope>
    <source>
        <strain evidence="4">HPL-003</strain>
    </source>
</reference>
<dbReference type="HOGENOM" id="CLU_1184125_0_0_9"/>
<reference evidence="3 4" key="3">
    <citation type="journal article" date="2012" name="J. Bacteriol.">
        <title>Genome Sequence of Paenibacillus terrae HPL-003, a Xylanase-Producing Bacterium Isolated from Soil Found in Forest Residue.</title>
        <authorList>
            <person name="Shin S.H."/>
            <person name="Kim S."/>
            <person name="Kim J.Y."/>
            <person name="Song H.Y."/>
            <person name="Cho S.J."/>
            <person name="Kim D.R."/>
            <person name="Lee K.I."/>
            <person name="Lim H.K."/>
            <person name="Park N.J."/>
            <person name="Hwang I.T."/>
            <person name="Yang K.S."/>
        </authorList>
    </citation>
    <scope>NUCLEOTIDE SEQUENCE [LARGE SCALE GENOMIC DNA]</scope>
    <source>
        <strain evidence="3 4">HPL-003</strain>
    </source>
</reference>
<dbReference type="GO" id="GO:0016126">
    <property type="term" value="P:sterol biosynthetic process"/>
    <property type="evidence" value="ECO:0007669"/>
    <property type="project" value="TreeGrafter"/>
</dbReference>
<sequence length="234" mass="26876">MSSKEFAAVNQEIWNKLYKGQALTRTAVRSVPDINGKASEIVEKNSKLLRPSSNILELGCGHGTNLLELARSHKCTGIDISKEALLIGESRAKQVGVSIKFIESDFYHLPFEDSQFDCVLALYSLQFNNWNSAVNVFKEISRVLSKDGYLIFKIRSTARDMPSKYKLLDDHGLTFISYEEHEYGMTYHHYTEKEIDSITSDFHKVDLYEEMKNYAGEENGKRAWWVGIFRKNNK</sequence>
<keyword evidence="1 3" id="KW-0808">Transferase</keyword>
<evidence type="ECO:0000313" key="4">
    <source>
        <dbReference type="Proteomes" id="UP000005876"/>
    </source>
</evidence>
<feature type="domain" description="Methyltransferase" evidence="2">
    <location>
        <begin position="55"/>
        <end position="148"/>
    </location>
</feature>
<evidence type="ECO:0000313" key="3">
    <source>
        <dbReference type="EMBL" id="AET61997.1"/>
    </source>
</evidence>
<dbReference type="InterPro" id="IPR041698">
    <property type="entry name" value="Methyltransf_25"/>
</dbReference>
<evidence type="ECO:0000256" key="1">
    <source>
        <dbReference type="ARBA" id="ARBA00022679"/>
    </source>
</evidence>
<dbReference type="SUPFAM" id="SSF53335">
    <property type="entry name" value="S-adenosyl-L-methionine-dependent methyltransferases"/>
    <property type="match status" value="1"/>
</dbReference>